<organism evidence="4 5">
    <name type="scientific">Arcicella rosea</name>
    <dbReference type="NCBI Taxonomy" id="502909"/>
    <lineage>
        <taxon>Bacteria</taxon>
        <taxon>Pseudomonadati</taxon>
        <taxon>Bacteroidota</taxon>
        <taxon>Cytophagia</taxon>
        <taxon>Cytophagales</taxon>
        <taxon>Flectobacillaceae</taxon>
        <taxon>Arcicella</taxon>
    </lineage>
</organism>
<gene>
    <name evidence="4" type="ORF">HNP25_003141</name>
</gene>
<dbReference type="EC" id="3.1.1.31" evidence="4"/>
<dbReference type="InterPro" id="IPR015943">
    <property type="entry name" value="WD40/YVTN_repeat-like_dom_sf"/>
</dbReference>
<keyword evidence="2" id="KW-0119">Carbohydrate metabolism</keyword>
<sequence length="381" mass="41512">MNIKTKLLLVLFVLFQSFAFATVAYNQPPSKEFYLLVGTYTSGKSEGIYVYKFNSETGNFQAISIAKNLKNPAFLAISPNQKYVYSVGEVNNGGAVYAFEFDKTKGELTQLSTQSANGSGPCHVAVDKTGKWVIVGNYGAGSLSILPVESNGGISAAIQTIQHEGKSIDVNRQDKPHVHSINIAPNNLDVFVPDLGIDKIVTYQLDTKTGKLNAGNPAFTKVKDGTGPRHFTFHPNKKFAYVIQELSGDITGFNYKKGSLEAFQTISTLPADYKDGKSCADIHISPDGKFLYGSNRIHDSIAIYAINQKTGELTYITNQSVLGKKPRNFMIDPTGKFVLIANQDSDNITIFERDPVKGTLTATGKEISVPNPVCLKMLDAK</sequence>
<evidence type="ECO:0000256" key="3">
    <source>
        <dbReference type="SAM" id="SignalP"/>
    </source>
</evidence>
<dbReference type="Pfam" id="PF10282">
    <property type="entry name" value="Lactonase"/>
    <property type="match status" value="1"/>
</dbReference>
<dbReference type="InterPro" id="IPR050282">
    <property type="entry name" value="Cycloisomerase_2"/>
</dbReference>
<dbReference type="GO" id="GO:0006006">
    <property type="term" value="P:glucose metabolic process"/>
    <property type="evidence" value="ECO:0007669"/>
    <property type="project" value="UniProtKB-KW"/>
</dbReference>
<dbReference type="AlphaFoldDB" id="A0A841EV05"/>
<proteinExistence type="inferred from homology"/>
<keyword evidence="5" id="KW-1185">Reference proteome</keyword>
<protein>
    <submittedName>
        <fullName evidence="4">6-phosphogluconolactonase</fullName>
        <ecNumber evidence="4">3.1.1.31</ecNumber>
    </submittedName>
</protein>
<evidence type="ECO:0000313" key="5">
    <source>
        <dbReference type="Proteomes" id="UP000524404"/>
    </source>
</evidence>
<evidence type="ECO:0000256" key="2">
    <source>
        <dbReference type="ARBA" id="ARBA00022526"/>
    </source>
</evidence>
<keyword evidence="2" id="KW-0313">Glucose metabolism</keyword>
<accession>A0A841EV05</accession>
<feature type="chain" id="PRO_5032896543" evidence="3">
    <location>
        <begin position="22"/>
        <end position="381"/>
    </location>
</feature>
<dbReference type="EMBL" id="JACHKT010000024">
    <property type="protein sequence ID" value="MBB6004478.1"/>
    <property type="molecule type" value="Genomic_DNA"/>
</dbReference>
<dbReference type="PANTHER" id="PTHR30344">
    <property type="entry name" value="6-PHOSPHOGLUCONOLACTONASE-RELATED"/>
    <property type="match status" value="1"/>
</dbReference>
<keyword evidence="3" id="KW-0732">Signal</keyword>
<dbReference type="Gene3D" id="2.130.10.10">
    <property type="entry name" value="YVTN repeat-like/Quinoprotein amine dehydrogenase"/>
    <property type="match status" value="1"/>
</dbReference>
<comment type="caution">
    <text evidence="4">The sequence shown here is derived from an EMBL/GenBank/DDBJ whole genome shotgun (WGS) entry which is preliminary data.</text>
</comment>
<dbReference type="SUPFAM" id="SSF51004">
    <property type="entry name" value="C-terminal (heme d1) domain of cytochrome cd1-nitrite reductase"/>
    <property type="match status" value="1"/>
</dbReference>
<dbReference type="InterPro" id="IPR011048">
    <property type="entry name" value="Haem_d1_sf"/>
</dbReference>
<dbReference type="GO" id="GO:0017057">
    <property type="term" value="F:6-phosphogluconolactonase activity"/>
    <property type="evidence" value="ECO:0007669"/>
    <property type="project" value="UniProtKB-EC"/>
</dbReference>
<dbReference type="RefSeq" id="WP_184135493.1">
    <property type="nucleotide sequence ID" value="NZ_JACHKT010000024.1"/>
</dbReference>
<dbReference type="PANTHER" id="PTHR30344:SF1">
    <property type="entry name" value="6-PHOSPHOGLUCONOLACTONASE"/>
    <property type="match status" value="1"/>
</dbReference>
<keyword evidence="4" id="KW-0378">Hydrolase</keyword>
<dbReference type="InterPro" id="IPR019405">
    <property type="entry name" value="Lactonase_7-beta_prop"/>
</dbReference>
<evidence type="ECO:0000256" key="1">
    <source>
        <dbReference type="ARBA" id="ARBA00005564"/>
    </source>
</evidence>
<name>A0A841EV05_9BACT</name>
<evidence type="ECO:0000313" key="4">
    <source>
        <dbReference type="EMBL" id="MBB6004478.1"/>
    </source>
</evidence>
<feature type="signal peptide" evidence="3">
    <location>
        <begin position="1"/>
        <end position="21"/>
    </location>
</feature>
<reference evidence="4 5" key="1">
    <citation type="submission" date="2020-08" db="EMBL/GenBank/DDBJ databases">
        <title>Functional genomics of gut bacteria from endangered species of beetles.</title>
        <authorList>
            <person name="Carlos-Shanley C."/>
        </authorList>
    </citation>
    <scope>NUCLEOTIDE SEQUENCE [LARGE SCALE GENOMIC DNA]</scope>
    <source>
        <strain evidence="4 5">S00070</strain>
    </source>
</reference>
<comment type="similarity">
    <text evidence="1">Belongs to the cycloisomerase 2 family.</text>
</comment>
<dbReference type="GO" id="GO:0005829">
    <property type="term" value="C:cytosol"/>
    <property type="evidence" value="ECO:0007669"/>
    <property type="project" value="TreeGrafter"/>
</dbReference>
<dbReference type="Proteomes" id="UP000524404">
    <property type="component" value="Unassembled WGS sequence"/>
</dbReference>
<dbReference type="FunFam" id="2.130.10.10:FF:000306">
    <property type="entry name" value="3-carboxymuconate cyclase"/>
    <property type="match status" value="1"/>
</dbReference>